<keyword evidence="1" id="KW-0812">Transmembrane</keyword>
<evidence type="ECO:0000256" key="1">
    <source>
        <dbReference type="SAM" id="Phobius"/>
    </source>
</evidence>
<evidence type="ECO:0008006" key="4">
    <source>
        <dbReference type="Google" id="ProtNLM"/>
    </source>
</evidence>
<evidence type="ECO:0000313" key="3">
    <source>
        <dbReference type="Proteomes" id="UP001375370"/>
    </source>
</evidence>
<gene>
    <name evidence="2" type="ORF">V8247_04290</name>
</gene>
<evidence type="ECO:0000313" key="2">
    <source>
        <dbReference type="EMBL" id="WWX26197.1"/>
    </source>
</evidence>
<dbReference type="Proteomes" id="UP001375370">
    <property type="component" value="Chromosome"/>
</dbReference>
<keyword evidence="3" id="KW-1185">Reference proteome</keyword>
<name>A0ABZ2J5K0_9CHLR</name>
<accession>A0ABZ2J5K0</accession>
<dbReference type="RefSeq" id="WP_338739130.1">
    <property type="nucleotide sequence ID" value="NZ_CP146612.1"/>
</dbReference>
<feature type="transmembrane region" description="Helical" evidence="1">
    <location>
        <begin position="6"/>
        <end position="23"/>
    </location>
</feature>
<protein>
    <recommendedName>
        <fullName evidence="4">Holin</fullName>
    </recommendedName>
</protein>
<keyword evidence="1" id="KW-0472">Membrane</keyword>
<reference evidence="2 3" key="1">
    <citation type="submission" date="2024-03" db="EMBL/GenBank/DDBJ databases">
        <title>A Dehalogenimonas Isolated from Estuarine Sediments Dihaloeliminates Chlorinated Alkanes.</title>
        <authorList>
            <person name="Yang Y."/>
            <person name="Wang H."/>
        </authorList>
    </citation>
    <scope>NUCLEOTIDE SEQUENCE [LARGE SCALE GENOMIC DNA]</scope>
    <source>
        <strain evidence="2 3">W</strain>
    </source>
</reference>
<dbReference type="EMBL" id="CP146612">
    <property type="protein sequence ID" value="WWX26197.1"/>
    <property type="molecule type" value="Genomic_DNA"/>
</dbReference>
<keyword evidence="1" id="KW-1133">Transmembrane helix</keyword>
<sequence length="102" mass="10577">MERIYIALAALFGGFIAALLGWLESGETFNIRKFGGSMIRTVLASVILSLSVDSTGQVNIASIFYAFLGGAGVDVIGNRLAGNFGNGSFPLAESSGKDDPEG</sequence>
<proteinExistence type="predicted"/>
<organism evidence="2 3">
    <name type="scientific">Candidatus Dehalogenimonas loeffleri</name>
    <dbReference type="NCBI Taxonomy" id="3127115"/>
    <lineage>
        <taxon>Bacteria</taxon>
        <taxon>Bacillati</taxon>
        <taxon>Chloroflexota</taxon>
        <taxon>Dehalococcoidia</taxon>
        <taxon>Dehalococcoidales</taxon>
        <taxon>Dehalococcoidaceae</taxon>
        <taxon>Dehalogenimonas</taxon>
    </lineage>
</organism>